<evidence type="ECO:0000259" key="3">
    <source>
        <dbReference type="PROSITE" id="PS50075"/>
    </source>
</evidence>
<dbReference type="EMBL" id="JAPEVB010000008">
    <property type="protein sequence ID" value="KAJ4385201.1"/>
    <property type="molecule type" value="Genomic_DNA"/>
</dbReference>
<accession>A0A9W9CSK6</accession>
<dbReference type="Pfam" id="PF00501">
    <property type="entry name" value="AMP-binding"/>
    <property type="match status" value="1"/>
</dbReference>
<dbReference type="Proteomes" id="UP001140453">
    <property type="component" value="Unassembled WGS sequence"/>
</dbReference>
<dbReference type="InterPro" id="IPR036736">
    <property type="entry name" value="ACP-like_sf"/>
</dbReference>
<reference evidence="4" key="1">
    <citation type="submission" date="2022-10" db="EMBL/GenBank/DDBJ databases">
        <title>Tapping the CABI collections for fungal endophytes: first genome assemblies for Collariella, Neodidymelliopsis, Ascochyta clinopodiicola, Didymella pomorum, Didymosphaeria variabile, Neocosmospora piperis and Neocucurbitaria cava.</title>
        <authorList>
            <person name="Hill R."/>
        </authorList>
    </citation>
    <scope>NUCLEOTIDE SEQUENCE</scope>
    <source>
        <strain evidence="4">IMI 355082</strain>
    </source>
</reference>
<organism evidence="4 5">
    <name type="scientific">Gnomoniopsis smithogilvyi</name>
    <dbReference type="NCBI Taxonomy" id="1191159"/>
    <lineage>
        <taxon>Eukaryota</taxon>
        <taxon>Fungi</taxon>
        <taxon>Dikarya</taxon>
        <taxon>Ascomycota</taxon>
        <taxon>Pezizomycotina</taxon>
        <taxon>Sordariomycetes</taxon>
        <taxon>Sordariomycetidae</taxon>
        <taxon>Diaporthales</taxon>
        <taxon>Gnomoniaceae</taxon>
        <taxon>Gnomoniopsis</taxon>
    </lineage>
</organism>
<dbReference type="InterPro" id="IPR036291">
    <property type="entry name" value="NAD(P)-bd_dom_sf"/>
</dbReference>
<dbReference type="InterPro" id="IPR009081">
    <property type="entry name" value="PP-bd_ACP"/>
</dbReference>
<comment type="caution">
    <text evidence="4">The sequence shown here is derived from an EMBL/GenBank/DDBJ whole genome shotgun (WGS) entry which is preliminary data.</text>
</comment>
<dbReference type="Pfam" id="PF00550">
    <property type="entry name" value="PP-binding"/>
    <property type="match status" value="1"/>
</dbReference>
<evidence type="ECO:0000313" key="4">
    <source>
        <dbReference type="EMBL" id="KAJ4385201.1"/>
    </source>
</evidence>
<dbReference type="SUPFAM" id="SSF47336">
    <property type="entry name" value="ACP-like"/>
    <property type="match status" value="1"/>
</dbReference>
<dbReference type="GO" id="GO:0031177">
    <property type="term" value="F:phosphopantetheine binding"/>
    <property type="evidence" value="ECO:0007669"/>
    <property type="project" value="InterPro"/>
</dbReference>
<dbReference type="SUPFAM" id="SSF51735">
    <property type="entry name" value="NAD(P)-binding Rossmann-fold domains"/>
    <property type="match status" value="1"/>
</dbReference>
<dbReference type="Pfam" id="PF23562">
    <property type="entry name" value="AMP-binding_C_3"/>
    <property type="match status" value="1"/>
</dbReference>
<evidence type="ECO:0000313" key="5">
    <source>
        <dbReference type="Proteomes" id="UP001140453"/>
    </source>
</evidence>
<dbReference type="PANTHER" id="PTHR43439">
    <property type="entry name" value="PHENYLACETATE-COENZYME A LIGASE"/>
    <property type="match status" value="1"/>
</dbReference>
<keyword evidence="2" id="KW-0597">Phosphoprotein</keyword>
<gene>
    <name evidence="4" type="ORF">N0V93_010262</name>
</gene>
<name>A0A9W9CSK6_9PEZI</name>
<dbReference type="Gene3D" id="3.40.50.720">
    <property type="entry name" value="NAD(P)-binding Rossmann-like Domain"/>
    <property type="match status" value="1"/>
</dbReference>
<dbReference type="InterPro" id="IPR013120">
    <property type="entry name" value="FAR_NAD-bd"/>
</dbReference>
<feature type="domain" description="Carrier" evidence="3">
    <location>
        <begin position="498"/>
        <end position="575"/>
    </location>
</feature>
<dbReference type="SUPFAM" id="SSF56801">
    <property type="entry name" value="Acetyl-CoA synthetase-like"/>
    <property type="match status" value="1"/>
</dbReference>
<dbReference type="Gene3D" id="3.40.50.12780">
    <property type="entry name" value="N-terminal domain of ligase-like"/>
    <property type="match status" value="2"/>
</dbReference>
<dbReference type="InterPro" id="IPR020806">
    <property type="entry name" value="PKS_PP-bd"/>
</dbReference>
<keyword evidence="5" id="KW-1185">Reference proteome</keyword>
<dbReference type="InterPro" id="IPR051414">
    <property type="entry name" value="Adenylate-forming_Reductase"/>
</dbReference>
<dbReference type="Gene3D" id="1.10.1200.10">
    <property type="entry name" value="ACP-like"/>
    <property type="match status" value="1"/>
</dbReference>
<dbReference type="OrthoDB" id="429813at2759"/>
<sequence>MDAEHISKCLGELLPHTVDRLARENPNAPYGLWPVAQASYDDGFRTIDYGQFANLVNGLAWWIRENIGTSQNEEKVLAYVGPNDVRFTALLLAAVKAGCVLFLTSPRNSGAAQQSLFTVLKCQTLLTSGPTPPAGLAILESVEPRPSHFIIPGIDELLSKQHPLFVYDKSVEAGRCDPLFIIHTSGSTVTAQGLLEALEQTPAEVAFLVPSVVVELALDPVLLARCAKYLKLILYAGGDLPQAFGDRVAAVIQLRCWWGASECGLPHQLIPPNLGPHDWRYIRFHPSVGTVFDKVTDNEYELVIRRDKSVQKTQTCFSIRGHEDLDLYRTKDLFHAHPTVPDAWCWRARADDIIVFLNGEKANPVPMEQYVVAHNPEVSGALVVGTRRFQASLLVELAGSEASKPLTTAQEAELIERIWPSVEEANRVALAHARIEKALILILPADRPLIRAGKGTIQRPASIAQYSAEIDALYENADAVEGDHVNSVNETGEIIDPVDSKSVRRFIRDSVAGISGLADPETESTTFFERGLDSLMALQLLRTLRRGLRRPDLALSTIYANPTIPRLQEAIISGSQNDPSVQDASLMSPLLQTYSELIRQIPKPVTPALGNESHKEQVTVILTGSTGTVGTFLLRALLDSPNIEHVVCLNRSRDGGRAAQEQRFAAAELETRDLDQRAAFLQADLSQPLLGLSKETYENLRARAGLIIHNAWPVNFNLGLAAFQPQLAGLVNLFRLAADSTLSHAVRIMFISSVSAIGGLAGRHKSQAEKIFNSFNTPATNGYARSKFLSELLCNVAVESLGIPVVVVRLGQVAGAVRRPGGRWNQNEWFPTLIVSSRDLGCLPSNLGPSFSTIDWTPSDLLADVLVELVTIHAKSPQANGARVFNIRNPRTKSWESLLPAVIESFKTRPGSKDTPVAVVSPSIWLTRLREAERKAADRGSTTPSSPAIKLLDFYSNSLWGSGGAEKSSQWLKPMEIEHSLANSETLSGMLAINGEWIQKWVAEWLAPDASSD</sequence>
<dbReference type="InterPro" id="IPR000873">
    <property type="entry name" value="AMP-dep_synth/lig_dom"/>
</dbReference>
<dbReference type="AlphaFoldDB" id="A0A9W9CSK6"/>
<dbReference type="PANTHER" id="PTHR43439:SF2">
    <property type="entry name" value="ENZYME, PUTATIVE (JCVI)-RELATED"/>
    <property type="match status" value="1"/>
</dbReference>
<dbReference type="PROSITE" id="PS50075">
    <property type="entry name" value="CARRIER"/>
    <property type="match status" value="1"/>
</dbReference>
<dbReference type="SMART" id="SM00823">
    <property type="entry name" value="PKS_PP"/>
    <property type="match status" value="1"/>
</dbReference>
<evidence type="ECO:0000256" key="2">
    <source>
        <dbReference type="ARBA" id="ARBA00022553"/>
    </source>
</evidence>
<dbReference type="InterPro" id="IPR042099">
    <property type="entry name" value="ANL_N_sf"/>
</dbReference>
<protein>
    <recommendedName>
        <fullName evidence="3">Carrier domain-containing protein</fullName>
    </recommendedName>
</protein>
<evidence type="ECO:0000256" key="1">
    <source>
        <dbReference type="ARBA" id="ARBA00022450"/>
    </source>
</evidence>
<proteinExistence type="predicted"/>
<dbReference type="Pfam" id="PF07993">
    <property type="entry name" value="NAD_binding_4"/>
    <property type="match status" value="1"/>
</dbReference>
<keyword evidence="1" id="KW-0596">Phosphopantetheine</keyword>